<gene>
    <name evidence="2" type="ORF">VF08_27860</name>
</gene>
<evidence type="ECO:0000313" key="2">
    <source>
        <dbReference type="EMBL" id="PHJ97917.1"/>
    </source>
</evidence>
<sequence>MAIVREDYFLLTRDCTAAAILSIFEYWANAAIALNANELEPWLGIKTVKDFEEMLLGIATDKCIRRALHKLREAGFIDIRKPLAHRKSLEYRFLITTVQSALNELFNGKNTADFDKSQRSNDRSPNGKNTVDFDKSQRSNGRLTIYKKDQDLEEIREKEISLADETIAPIVEESRRQSPPLSSPQILASLSEEKEILHEADSSSLGQIIPPPPGLEKIKKYQKLDAEGTKLKSAELRDWADLEIGQYVPIYRKSGYILTGGNDIVGEFALYVAKQNCKPRQEPTIALGFNVINKCESDPRSWQKLVVWVVQWQQSIAAAKEVNLAASIADEQERQRIHLASKKKFSL</sequence>
<accession>A0A9Q6EIN5</accession>
<proteinExistence type="predicted"/>
<comment type="caution">
    <text evidence="2">The sequence shown here is derived from an EMBL/GenBank/DDBJ whole genome shotgun (WGS) entry which is preliminary data.</text>
</comment>
<protein>
    <submittedName>
        <fullName evidence="2">Uncharacterized protein</fullName>
    </submittedName>
</protein>
<evidence type="ECO:0000256" key="1">
    <source>
        <dbReference type="SAM" id="MobiDB-lite"/>
    </source>
</evidence>
<name>A0A9Q6EIN5_NOSLI</name>
<reference evidence="2 3" key="1">
    <citation type="submission" date="2015-02" db="EMBL/GenBank/DDBJ databases">
        <title>Nostoc linckia genome annotation.</title>
        <authorList>
            <person name="Zhou Z."/>
        </authorList>
    </citation>
    <scope>NUCLEOTIDE SEQUENCE [LARGE SCALE GENOMIC DNA]</scope>
    <source>
        <strain evidence="3">z8</strain>
    </source>
</reference>
<dbReference type="Proteomes" id="UP000222310">
    <property type="component" value="Unassembled WGS sequence"/>
</dbReference>
<dbReference type="EMBL" id="LAHD01000107">
    <property type="protein sequence ID" value="PHJ97917.1"/>
    <property type="molecule type" value="Genomic_DNA"/>
</dbReference>
<evidence type="ECO:0000313" key="3">
    <source>
        <dbReference type="Proteomes" id="UP000222310"/>
    </source>
</evidence>
<feature type="region of interest" description="Disordered" evidence="1">
    <location>
        <begin position="113"/>
        <end position="135"/>
    </location>
</feature>
<feature type="compositionally biased region" description="Basic and acidic residues" evidence="1">
    <location>
        <begin position="113"/>
        <end position="122"/>
    </location>
</feature>
<organism evidence="2 3">
    <name type="scientific">Nostoc linckia z8</name>
    <dbReference type="NCBI Taxonomy" id="1628746"/>
    <lineage>
        <taxon>Bacteria</taxon>
        <taxon>Bacillati</taxon>
        <taxon>Cyanobacteriota</taxon>
        <taxon>Cyanophyceae</taxon>
        <taxon>Nostocales</taxon>
        <taxon>Nostocaceae</taxon>
        <taxon>Nostoc</taxon>
    </lineage>
</organism>
<dbReference type="AlphaFoldDB" id="A0A9Q6EIN5"/>